<name>K2G7R6_9BACT</name>
<proteinExistence type="predicted"/>
<sequence>ILWSQWSVWNNLIQTVWNISKKPVDPLNQNEYRYSLTKNQFEQNYELSSDIEWNDITAYISDKTYAASSWNYSLVKWNYNHFVVRAFTGWMYYAITSPVISITATSATWWNPNIMSLSWKLIYTNKPNTWMSFTPQVAWSWTILILTSDEIQSFIDTIQSSFVWSDISWEQLYFDLLNQTWTREIDYWAKVFVNYLWWDI</sequence>
<reference evidence="1" key="1">
    <citation type="journal article" date="2012" name="Science">
        <title>Fermentation, hydrogen, and sulfur metabolism in multiple uncultivated bacterial phyla.</title>
        <authorList>
            <person name="Wrighton K.C."/>
            <person name="Thomas B.C."/>
            <person name="Sharon I."/>
            <person name="Miller C.S."/>
            <person name="Castelle C.J."/>
            <person name="VerBerkmoes N.C."/>
            <person name="Wilkins M.J."/>
            <person name="Hettich R.L."/>
            <person name="Lipton M.S."/>
            <person name="Williams K.H."/>
            <person name="Long P.E."/>
            <person name="Banfield J.F."/>
        </authorList>
    </citation>
    <scope>NUCLEOTIDE SEQUENCE [LARGE SCALE GENOMIC DNA]</scope>
</reference>
<organism evidence="1">
    <name type="scientific">uncultured bacterium</name>
    <name type="common">gcode 4</name>
    <dbReference type="NCBI Taxonomy" id="1234023"/>
    <lineage>
        <taxon>Bacteria</taxon>
        <taxon>environmental samples</taxon>
    </lineage>
</organism>
<accession>K2G7R6</accession>
<comment type="caution">
    <text evidence="1">The sequence shown here is derived from an EMBL/GenBank/DDBJ whole genome shotgun (WGS) entry which is preliminary data.</text>
</comment>
<gene>
    <name evidence="1" type="ORF">ACD_4C00435G0001</name>
</gene>
<dbReference type="EMBL" id="AMFJ01000951">
    <property type="protein sequence ID" value="EKE26109.1"/>
    <property type="molecule type" value="Genomic_DNA"/>
</dbReference>
<dbReference type="AlphaFoldDB" id="K2G7R6"/>
<protein>
    <submittedName>
        <fullName evidence="1">Uncharacterized protein</fullName>
    </submittedName>
</protein>
<feature type="non-terminal residue" evidence="1">
    <location>
        <position position="1"/>
    </location>
</feature>
<evidence type="ECO:0000313" key="1">
    <source>
        <dbReference type="EMBL" id="EKE26109.1"/>
    </source>
</evidence>